<dbReference type="Gene3D" id="3.30.70.330">
    <property type="match status" value="2"/>
</dbReference>
<keyword evidence="7" id="KW-1185">Reference proteome</keyword>
<dbReference type="PANTHER" id="PTHR48032:SF12">
    <property type="entry name" value="RRM DOMAIN-CONTAINING PROTEIN"/>
    <property type="match status" value="1"/>
</dbReference>
<keyword evidence="1" id="KW-0677">Repeat</keyword>
<keyword evidence="2 3" id="KW-0694">RNA-binding</keyword>
<feature type="domain" description="RRM" evidence="5">
    <location>
        <begin position="119"/>
        <end position="196"/>
    </location>
</feature>
<dbReference type="InterPro" id="IPR000504">
    <property type="entry name" value="RRM_dom"/>
</dbReference>
<evidence type="ECO:0000259" key="5">
    <source>
        <dbReference type="PROSITE" id="PS50102"/>
    </source>
</evidence>
<dbReference type="InterPro" id="IPR012677">
    <property type="entry name" value="Nucleotide-bd_a/b_plait_sf"/>
</dbReference>
<evidence type="ECO:0000256" key="4">
    <source>
        <dbReference type="SAM" id="MobiDB-lite"/>
    </source>
</evidence>
<dbReference type="SUPFAM" id="SSF54928">
    <property type="entry name" value="RNA-binding domain, RBD"/>
    <property type="match status" value="2"/>
</dbReference>
<evidence type="ECO:0000256" key="3">
    <source>
        <dbReference type="PROSITE-ProRule" id="PRU00176"/>
    </source>
</evidence>
<feature type="compositionally biased region" description="Polar residues" evidence="4">
    <location>
        <begin position="339"/>
        <end position="355"/>
    </location>
</feature>
<dbReference type="Proteomes" id="UP000325577">
    <property type="component" value="Linkage Group LG2"/>
</dbReference>
<accession>A0A5J5AP86</accession>
<proteinExistence type="predicted"/>
<protein>
    <recommendedName>
        <fullName evidence="5">RRM domain-containing protein</fullName>
    </recommendedName>
</protein>
<organism evidence="6 7">
    <name type="scientific">Nyssa sinensis</name>
    <dbReference type="NCBI Taxonomy" id="561372"/>
    <lineage>
        <taxon>Eukaryota</taxon>
        <taxon>Viridiplantae</taxon>
        <taxon>Streptophyta</taxon>
        <taxon>Embryophyta</taxon>
        <taxon>Tracheophyta</taxon>
        <taxon>Spermatophyta</taxon>
        <taxon>Magnoliopsida</taxon>
        <taxon>eudicotyledons</taxon>
        <taxon>Gunneridae</taxon>
        <taxon>Pentapetalae</taxon>
        <taxon>asterids</taxon>
        <taxon>Cornales</taxon>
        <taxon>Nyssaceae</taxon>
        <taxon>Nyssa</taxon>
    </lineage>
</organism>
<dbReference type="GO" id="GO:0006417">
    <property type="term" value="P:regulation of translation"/>
    <property type="evidence" value="ECO:0007669"/>
    <property type="project" value="TreeGrafter"/>
</dbReference>
<dbReference type="AlphaFoldDB" id="A0A5J5AP86"/>
<dbReference type="SMART" id="SM00360">
    <property type="entry name" value="RRM"/>
    <property type="match status" value="2"/>
</dbReference>
<dbReference type="Pfam" id="PF00076">
    <property type="entry name" value="RRM_1"/>
    <property type="match status" value="2"/>
</dbReference>
<dbReference type="PANTHER" id="PTHR48032">
    <property type="entry name" value="RNA-BINDING PROTEIN MUSASHI HOMOLOG RBP6"/>
    <property type="match status" value="1"/>
</dbReference>
<dbReference type="EMBL" id="CM018043">
    <property type="protein sequence ID" value="KAA8531536.1"/>
    <property type="molecule type" value="Genomic_DNA"/>
</dbReference>
<evidence type="ECO:0000313" key="6">
    <source>
        <dbReference type="EMBL" id="KAA8531536.1"/>
    </source>
</evidence>
<evidence type="ECO:0000313" key="7">
    <source>
        <dbReference type="Proteomes" id="UP000325577"/>
    </source>
</evidence>
<dbReference type="InterPro" id="IPR035979">
    <property type="entry name" value="RBD_domain_sf"/>
</dbReference>
<evidence type="ECO:0000256" key="1">
    <source>
        <dbReference type="ARBA" id="ARBA00022737"/>
    </source>
</evidence>
<feature type="domain" description="RRM" evidence="5">
    <location>
        <begin position="6"/>
        <end position="82"/>
    </location>
</feature>
<dbReference type="OrthoDB" id="1875751at2759"/>
<dbReference type="CDD" id="cd12330">
    <property type="entry name" value="RRM2_Hrp1p"/>
    <property type="match status" value="1"/>
</dbReference>
<dbReference type="GO" id="GO:0003729">
    <property type="term" value="F:mRNA binding"/>
    <property type="evidence" value="ECO:0007669"/>
    <property type="project" value="TreeGrafter"/>
</dbReference>
<dbReference type="PROSITE" id="PS50102">
    <property type="entry name" value="RRM"/>
    <property type="match status" value="2"/>
</dbReference>
<feature type="region of interest" description="Disordered" evidence="4">
    <location>
        <begin position="81"/>
        <end position="110"/>
    </location>
</feature>
<feature type="compositionally biased region" description="Basic and acidic residues" evidence="4">
    <location>
        <begin position="83"/>
        <end position="96"/>
    </location>
</feature>
<evidence type="ECO:0000256" key="2">
    <source>
        <dbReference type="ARBA" id="ARBA00022884"/>
    </source>
</evidence>
<feature type="region of interest" description="Disordered" evidence="4">
    <location>
        <begin position="314"/>
        <end position="370"/>
    </location>
</feature>
<name>A0A5J5AP86_9ASTE</name>
<sequence length="370" mass="40941">MESEHGKLFVGGISQITTAEKLIEHFSKYGEVKESQIMKDRNTGNGRGFGFVKFTDPAVVLEVLQVQHNILGRTVEVKPAIPKSEKQQNQHCPECHRRQRQQNNRNKSDENFNIQLKTKKIFVGGLPPNLTEEEFKSYFESFGTITDVIVMYDKGKTRPRGFGFITFDSEEAVDNVLQKNFYELSNKTVEVKRAEPKNKTCRHMSVYDTYNAGLGFGRLSISGGFGLYPPYTPGSIWPISMLPYGSVSGYYYEANPYGVGAPTGVYNGVGYETFSAIAPRSYYYGNPVFYPTYSNDRAYNSGWSRELVDVNNGDVSYHGTPTSVDNDDGGDAEVPACTNLPQIDGASSLQSNGAENQKGADGGSKPCNSS</sequence>
<reference evidence="6 7" key="1">
    <citation type="submission" date="2019-09" db="EMBL/GenBank/DDBJ databases">
        <title>A chromosome-level genome assembly of the Chinese tupelo Nyssa sinensis.</title>
        <authorList>
            <person name="Yang X."/>
            <person name="Kang M."/>
            <person name="Yang Y."/>
            <person name="Xiong H."/>
            <person name="Wang M."/>
            <person name="Zhang Z."/>
            <person name="Wang Z."/>
            <person name="Wu H."/>
            <person name="Ma T."/>
            <person name="Liu J."/>
            <person name="Xi Z."/>
        </authorList>
    </citation>
    <scope>NUCLEOTIDE SEQUENCE [LARGE SCALE GENOMIC DNA]</scope>
    <source>
        <strain evidence="6">J267</strain>
        <tissue evidence="6">Leaf</tissue>
    </source>
</reference>
<gene>
    <name evidence="6" type="ORF">F0562_006245</name>
</gene>